<organism evidence="1 2">
    <name type="scientific">Dictyobacter formicarum</name>
    <dbReference type="NCBI Taxonomy" id="2778368"/>
    <lineage>
        <taxon>Bacteria</taxon>
        <taxon>Bacillati</taxon>
        <taxon>Chloroflexota</taxon>
        <taxon>Ktedonobacteria</taxon>
        <taxon>Ktedonobacterales</taxon>
        <taxon>Dictyobacteraceae</taxon>
        <taxon>Dictyobacter</taxon>
    </lineage>
</organism>
<evidence type="ECO:0000313" key="1">
    <source>
        <dbReference type="EMBL" id="GHO84027.1"/>
    </source>
</evidence>
<proteinExistence type="predicted"/>
<name>A0ABQ3VCZ3_9CHLR</name>
<comment type="caution">
    <text evidence="1">The sequence shown here is derived from an EMBL/GenBank/DDBJ whole genome shotgun (WGS) entry which is preliminary data.</text>
</comment>
<dbReference type="Proteomes" id="UP000635565">
    <property type="component" value="Unassembled WGS sequence"/>
</dbReference>
<protein>
    <submittedName>
        <fullName evidence="1">Uncharacterized protein</fullName>
    </submittedName>
</protein>
<keyword evidence="2" id="KW-1185">Reference proteome</keyword>
<evidence type="ECO:0000313" key="2">
    <source>
        <dbReference type="Proteomes" id="UP000635565"/>
    </source>
</evidence>
<accession>A0ABQ3VCZ3</accession>
<sequence length="76" mass="8741">MVPNKSGICVDYDICLVYLGLEILKTREPGERANRYLTAFMFNILISYQPNCRAFVSLPKLPSKSQYNTETFFDVP</sequence>
<dbReference type="EMBL" id="BNJJ01000005">
    <property type="protein sequence ID" value="GHO84027.1"/>
    <property type="molecule type" value="Genomic_DNA"/>
</dbReference>
<gene>
    <name evidence="1" type="ORF">KSZ_20330</name>
</gene>
<reference evidence="1 2" key="1">
    <citation type="journal article" date="2021" name="Int. J. Syst. Evol. Microbiol.">
        <title>Reticulibacter mediterranei gen. nov., sp. nov., within the new family Reticulibacteraceae fam. nov., and Ktedonospora formicarum gen. nov., sp. nov., Ktedonobacter robiniae sp. nov., Dictyobacter formicarum sp. nov. and Dictyobacter arantiisoli sp. nov., belonging to the class Ktedonobacteria.</title>
        <authorList>
            <person name="Yabe S."/>
            <person name="Zheng Y."/>
            <person name="Wang C.M."/>
            <person name="Sakai Y."/>
            <person name="Abe K."/>
            <person name="Yokota A."/>
            <person name="Donadio S."/>
            <person name="Cavaletti L."/>
            <person name="Monciardini P."/>
        </authorList>
    </citation>
    <scope>NUCLEOTIDE SEQUENCE [LARGE SCALE GENOMIC DNA]</scope>
    <source>
        <strain evidence="1 2">SOSP1-9</strain>
    </source>
</reference>